<dbReference type="Pfam" id="PF01048">
    <property type="entry name" value="PNP_UDP_1"/>
    <property type="match status" value="1"/>
</dbReference>
<reference evidence="7" key="1">
    <citation type="journal article" date="2021" name="PeerJ">
        <title>Extensive microbial diversity within the chicken gut microbiome revealed by metagenomics and culture.</title>
        <authorList>
            <person name="Gilroy R."/>
            <person name="Ravi A."/>
            <person name="Getino M."/>
            <person name="Pursley I."/>
            <person name="Horton D.L."/>
            <person name="Alikhan N.F."/>
            <person name="Baker D."/>
            <person name="Gharbi K."/>
            <person name="Hall N."/>
            <person name="Watson M."/>
            <person name="Adriaenssens E.M."/>
            <person name="Foster-Nyarko E."/>
            <person name="Jarju S."/>
            <person name="Secka A."/>
            <person name="Antonio M."/>
            <person name="Oren A."/>
            <person name="Chaudhuri R.R."/>
            <person name="La Ragione R."/>
            <person name="Hildebrand F."/>
            <person name="Pallen M.J."/>
        </authorList>
    </citation>
    <scope>NUCLEOTIDE SEQUENCE</scope>
    <source>
        <strain evidence="7">ChiHjej11B10-19426</strain>
    </source>
</reference>
<dbReference type="NCBIfam" id="TIGR01700">
    <property type="entry name" value="PNPH"/>
    <property type="match status" value="1"/>
</dbReference>
<comment type="caution">
    <text evidence="7">The sequence shown here is derived from an EMBL/GenBank/DDBJ whole genome shotgun (WGS) entry which is preliminary data.</text>
</comment>
<keyword evidence="4 5" id="KW-0808">Transferase</keyword>
<evidence type="ECO:0000256" key="5">
    <source>
        <dbReference type="PIRNR" id="PIRNR000477"/>
    </source>
</evidence>
<evidence type="ECO:0000259" key="6">
    <source>
        <dbReference type="Pfam" id="PF01048"/>
    </source>
</evidence>
<sequence>MLEQIKHTAAFIQERIAGFRPEVGIILGTGLGGLVEHIDVKHAVEYADIPDFPVSTVEGHRGRLIFGLLGGRRIVAMQGRFHYYEGYTPQQVVFPVRVMKMLGIERLFVSNASGGTNPTFRVGDLMVITDHINLIPNPLIGRNLDELGPRFPDMKHAYDPALIALATEIAGRERIKLQYGCYVGLTGPTFETPHEYGYVRAIGGDAVGMSTTPEIIAARHMGLPCFGVSIITDLASDESVSHEIVQQQGRRAEAEMSRLFIGMLERLA</sequence>
<proteinExistence type="inferred from homology"/>
<dbReference type="InterPro" id="IPR011268">
    <property type="entry name" value="Purine_phosphorylase"/>
</dbReference>
<comment type="similarity">
    <text evidence="2 5">Belongs to the PNP/MTAP phosphorylase family.</text>
</comment>
<dbReference type="CDD" id="cd09009">
    <property type="entry name" value="PNP-EcPNPII_like"/>
    <property type="match status" value="1"/>
</dbReference>
<accession>A0A9D2ILI0</accession>
<protein>
    <recommendedName>
        <fullName evidence="5">Purine nucleoside phosphorylase</fullName>
        <ecNumber evidence="5">2.4.2.1</ecNumber>
    </recommendedName>
    <alternativeName>
        <fullName evidence="5">Inosine-guanosine phosphorylase</fullName>
    </alternativeName>
</protein>
<dbReference type="GO" id="GO:0004731">
    <property type="term" value="F:purine-nucleoside phosphorylase activity"/>
    <property type="evidence" value="ECO:0007669"/>
    <property type="project" value="UniProtKB-EC"/>
</dbReference>
<evidence type="ECO:0000313" key="7">
    <source>
        <dbReference type="EMBL" id="HIZ15329.1"/>
    </source>
</evidence>
<comment type="function">
    <text evidence="5">The purine nucleoside phosphorylases catalyze the phosphorolytic breakdown of the N-glycosidic bond in the beta-(deoxy)ribonucleoside molecules, with the formation of the corresponding free purine bases and pentose-1-phosphate.</text>
</comment>
<dbReference type="InterPro" id="IPR011270">
    <property type="entry name" value="Pur_Nuc_Pase_Ino/Guo-sp"/>
</dbReference>
<keyword evidence="3 5" id="KW-0328">Glycosyltransferase</keyword>
<dbReference type="GO" id="GO:0005737">
    <property type="term" value="C:cytoplasm"/>
    <property type="evidence" value="ECO:0007669"/>
    <property type="project" value="TreeGrafter"/>
</dbReference>
<dbReference type="PANTHER" id="PTHR11904:SF9">
    <property type="entry name" value="PURINE NUCLEOSIDE PHOSPHORYLASE-RELATED"/>
    <property type="match status" value="1"/>
</dbReference>
<dbReference type="SUPFAM" id="SSF53167">
    <property type="entry name" value="Purine and uridine phosphorylases"/>
    <property type="match status" value="1"/>
</dbReference>
<evidence type="ECO:0000256" key="1">
    <source>
        <dbReference type="ARBA" id="ARBA00005058"/>
    </source>
</evidence>
<dbReference type="AlphaFoldDB" id="A0A9D2ILI0"/>
<dbReference type="PANTHER" id="PTHR11904">
    <property type="entry name" value="METHYLTHIOADENOSINE/PURINE NUCLEOSIDE PHOSPHORYLASE"/>
    <property type="match status" value="1"/>
</dbReference>
<comment type="pathway">
    <text evidence="1 5">Purine metabolism; purine nucleoside salvage.</text>
</comment>
<dbReference type="EMBL" id="DXCC01000017">
    <property type="protein sequence ID" value="HIZ15329.1"/>
    <property type="molecule type" value="Genomic_DNA"/>
</dbReference>
<dbReference type="InterPro" id="IPR000845">
    <property type="entry name" value="Nucleoside_phosphorylase_d"/>
</dbReference>
<dbReference type="PIRSF" id="PIRSF000477">
    <property type="entry name" value="PurNPase"/>
    <property type="match status" value="1"/>
</dbReference>
<gene>
    <name evidence="7" type="ORF">H9816_05415</name>
</gene>
<reference evidence="7" key="2">
    <citation type="submission" date="2021-04" db="EMBL/GenBank/DDBJ databases">
        <authorList>
            <person name="Gilroy R."/>
        </authorList>
    </citation>
    <scope>NUCLEOTIDE SEQUENCE</scope>
    <source>
        <strain evidence="7">ChiHjej11B10-19426</strain>
    </source>
</reference>
<evidence type="ECO:0000256" key="4">
    <source>
        <dbReference type="ARBA" id="ARBA00022679"/>
    </source>
</evidence>
<dbReference type="Proteomes" id="UP000824014">
    <property type="component" value="Unassembled WGS sequence"/>
</dbReference>
<evidence type="ECO:0000256" key="3">
    <source>
        <dbReference type="ARBA" id="ARBA00022676"/>
    </source>
</evidence>
<dbReference type="NCBIfam" id="NF006054">
    <property type="entry name" value="PRK08202.1"/>
    <property type="match status" value="1"/>
</dbReference>
<feature type="domain" description="Nucleoside phosphorylase" evidence="6">
    <location>
        <begin position="23"/>
        <end position="264"/>
    </location>
</feature>
<dbReference type="InterPro" id="IPR035994">
    <property type="entry name" value="Nucleoside_phosphorylase_sf"/>
</dbReference>
<dbReference type="NCBIfam" id="TIGR01697">
    <property type="entry name" value="PNPH-PUNA-XAPA"/>
    <property type="match status" value="1"/>
</dbReference>
<name>A0A9D2ILI0_9BACT</name>
<evidence type="ECO:0000313" key="8">
    <source>
        <dbReference type="Proteomes" id="UP000824014"/>
    </source>
</evidence>
<dbReference type="EC" id="2.4.2.1" evidence="5"/>
<dbReference type="Gene3D" id="3.40.50.1580">
    <property type="entry name" value="Nucleoside phosphorylase domain"/>
    <property type="match status" value="1"/>
</dbReference>
<organism evidence="7 8">
    <name type="scientific">Candidatus Tidjanibacter faecipullorum</name>
    <dbReference type="NCBI Taxonomy" id="2838766"/>
    <lineage>
        <taxon>Bacteria</taxon>
        <taxon>Pseudomonadati</taxon>
        <taxon>Bacteroidota</taxon>
        <taxon>Bacteroidia</taxon>
        <taxon>Bacteroidales</taxon>
        <taxon>Rikenellaceae</taxon>
        <taxon>Tidjanibacter</taxon>
    </lineage>
</organism>
<evidence type="ECO:0000256" key="2">
    <source>
        <dbReference type="ARBA" id="ARBA00006751"/>
    </source>
</evidence>
<dbReference type="GO" id="GO:0009116">
    <property type="term" value="P:nucleoside metabolic process"/>
    <property type="evidence" value="ECO:0007669"/>
    <property type="project" value="InterPro"/>
</dbReference>